<feature type="domain" description="Glucose-methanol-choline oxidoreductase N-terminal" evidence="4">
    <location>
        <begin position="73"/>
        <end position="96"/>
    </location>
</feature>
<dbReference type="InterPro" id="IPR036188">
    <property type="entry name" value="FAD/NAD-bd_sf"/>
</dbReference>
<dbReference type="PROSITE" id="PS00623">
    <property type="entry name" value="GMC_OXRED_1"/>
    <property type="match status" value="1"/>
</dbReference>
<sequence length="599" mass="65240">MASGPYDFAVVGGGTAGLVLASRLSEDPSQRILVLEAGADQSEDPRVKTRAFYSALMKTEPGLNGRIINLNQGKALGGSSIMNAHVFAPPTRKLIDSWATLGNEGWDWNGLGDYYSKGYTSPSIPRDLEKSLGVDGWTTKDIAKGPVQASFPGNPLHPIREAWAETFRNEGYLMPDNPWANPSIGIGAFSNLASIDPVRRERSHAAKTYYSSAKDRKNLHVLTNAVVEKAILKEHSTEVIGVQYCHKTETRTVTAHKEVIIAAGALQSPKLLELSGIGNADLLDRYNIKVTKNLPGVGENLQDHLLCDLVFDAVGNLESLDTLREPGGLEQAMHEYTTNHTGLLTSAGIKTYAYMPVTKHLSGEGRESLKKLLQQNRPQRGESSDQYQSRARAYYEVAENTLLSGDEPSAAYLTAITQNSIAPDPDTGKPLPPVAGRYVTIAAVLSQPLSRGSTHIKSKDISEAPTIDPRYLTNPIDIEIYAEHMLYLHTIAASPPLNSLFKRPLKLSTPLAYFTDSDAAKKYIRSRAISMWHPAGTCAMLPEEKGGVVNTQLKVYGVQNLRVVDSSVVPLLPPGNLQSTIYALAEKAADLIKKEYGLR</sequence>
<keyword evidence="7" id="KW-1185">Reference proteome</keyword>
<gene>
    <name evidence="6" type="ORF">DL764_006329</name>
</gene>
<dbReference type="EMBL" id="QJNU01000370">
    <property type="protein sequence ID" value="RYP01095.1"/>
    <property type="molecule type" value="Genomic_DNA"/>
</dbReference>
<accession>A0A4Q4T531</accession>
<comment type="caution">
    <text evidence="6">The sequence shown here is derived from an EMBL/GenBank/DDBJ whole genome shotgun (WGS) entry which is preliminary data.</text>
</comment>
<reference evidence="6 7" key="1">
    <citation type="submission" date="2018-06" db="EMBL/GenBank/DDBJ databases">
        <title>Complete Genomes of Monosporascus.</title>
        <authorList>
            <person name="Robinson A.J."/>
            <person name="Natvig D.O."/>
        </authorList>
    </citation>
    <scope>NUCLEOTIDE SEQUENCE [LARGE SCALE GENOMIC DNA]</scope>
    <source>
        <strain evidence="6 7">CBS 110550</strain>
    </source>
</reference>
<comment type="cofactor">
    <cofactor evidence="2">
        <name>FAD</name>
        <dbReference type="ChEBI" id="CHEBI:57692"/>
    </cofactor>
</comment>
<dbReference type="PIRSF" id="PIRSF000137">
    <property type="entry name" value="Alcohol_oxidase"/>
    <property type="match status" value="1"/>
</dbReference>
<evidence type="ECO:0000313" key="7">
    <source>
        <dbReference type="Proteomes" id="UP000293360"/>
    </source>
</evidence>
<dbReference type="OrthoDB" id="269227at2759"/>
<feature type="binding site" evidence="2">
    <location>
        <position position="227"/>
    </location>
    <ligand>
        <name>FAD</name>
        <dbReference type="ChEBI" id="CHEBI:57692"/>
    </ligand>
</feature>
<dbReference type="InterPro" id="IPR012132">
    <property type="entry name" value="GMC_OxRdtase"/>
</dbReference>
<evidence type="ECO:0000259" key="4">
    <source>
        <dbReference type="PROSITE" id="PS00623"/>
    </source>
</evidence>
<proteinExistence type="inferred from homology"/>
<keyword evidence="2 3" id="KW-0274">FAD</keyword>
<dbReference type="PANTHER" id="PTHR11552:SF210">
    <property type="entry name" value="GLUCOSE-METHANOL-CHOLINE OXIDOREDUCTASE N-TERMINAL DOMAIN-CONTAINING PROTEIN-RELATED"/>
    <property type="match status" value="1"/>
</dbReference>
<dbReference type="Pfam" id="PF05199">
    <property type="entry name" value="GMC_oxred_C"/>
    <property type="match status" value="1"/>
</dbReference>
<evidence type="ECO:0000256" key="3">
    <source>
        <dbReference type="RuleBase" id="RU003968"/>
    </source>
</evidence>
<evidence type="ECO:0000256" key="2">
    <source>
        <dbReference type="PIRSR" id="PIRSR000137-2"/>
    </source>
</evidence>
<dbReference type="Gene3D" id="3.50.50.60">
    <property type="entry name" value="FAD/NAD(P)-binding domain"/>
    <property type="match status" value="1"/>
</dbReference>
<dbReference type="SUPFAM" id="SSF54373">
    <property type="entry name" value="FAD-linked reductases, C-terminal domain"/>
    <property type="match status" value="1"/>
</dbReference>
<name>A0A4Q4T531_9PEZI</name>
<dbReference type="SUPFAM" id="SSF51905">
    <property type="entry name" value="FAD/NAD(P)-binding domain"/>
    <property type="match status" value="1"/>
</dbReference>
<comment type="similarity">
    <text evidence="1 3">Belongs to the GMC oxidoreductase family.</text>
</comment>
<dbReference type="InterPro" id="IPR000172">
    <property type="entry name" value="GMC_OxRdtase_N"/>
</dbReference>
<dbReference type="GO" id="GO:0050660">
    <property type="term" value="F:flavin adenine dinucleotide binding"/>
    <property type="evidence" value="ECO:0007669"/>
    <property type="project" value="InterPro"/>
</dbReference>
<dbReference type="AlphaFoldDB" id="A0A4Q4T531"/>
<dbReference type="InterPro" id="IPR007867">
    <property type="entry name" value="GMC_OxRtase_C"/>
</dbReference>
<keyword evidence="3" id="KW-0285">Flavoprotein</keyword>
<evidence type="ECO:0000313" key="6">
    <source>
        <dbReference type="EMBL" id="RYP01095.1"/>
    </source>
</evidence>
<evidence type="ECO:0000259" key="5">
    <source>
        <dbReference type="PROSITE" id="PS00624"/>
    </source>
</evidence>
<dbReference type="Pfam" id="PF00732">
    <property type="entry name" value="GMC_oxred_N"/>
    <property type="match status" value="1"/>
</dbReference>
<evidence type="ECO:0000256" key="1">
    <source>
        <dbReference type="ARBA" id="ARBA00010790"/>
    </source>
</evidence>
<dbReference type="Proteomes" id="UP000293360">
    <property type="component" value="Unassembled WGS sequence"/>
</dbReference>
<protein>
    <recommendedName>
        <fullName evidence="4 5">Glucose-methanol-choline oxidoreductase N-terminal domain-containing protein</fullName>
    </recommendedName>
</protein>
<dbReference type="Gene3D" id="3.30.560.10">
    <property type="entry name" value="Glucose Oxidase, domain 3"/>
    <property type="match status" value="1"/>
</dbReference>
<feature type="domain" description="Glucose-methanol-choline oxidoreductase N-terminal" evidence="5">
    <location>
        <begin position="264"/>
        <end position="278"/>
    </location>
</feature>
<feature type="binding site" evidence="2">
    <location>
        <begin position="532"/>
        <end position="533"/>
    </location>
    <ligand>
        <name>FAD</name>
        <dbReference type="ChEBI" id="CHEBI:57692"/>
    </ligand>
</feature>
<feature type="binding site" evidence="2">
    <location>
        <begin position="83"/>
        <end position="86"/>
    </location>
    <ligand>
        <name>FAD</name>
        <dbReference type="ChEBI" id="CHEBI:57692"/>
    </ligand>
</feature>
<dbReference type="GO" id="GO:0016614">
    <property type="term" value="F:oxidoreductase activity, acting on CH-OH group of donors"/>
    <property type="evidence" value="ECO:0007669"/>
    <property type="project" value="InterPro"/>
</dbReference>
<dbReference type="PROSITE" id="PS00624">
    <property type="entry name" value="GMC_OXRED_2"/>
    <property type="match status" value="1"/>
</dbReference>
<dbReference type="STRING" id="155417.A0A4Q4T531"/>
<dbReference type="PANTHER" id="PTHR11552">
    <property type="entry name" value="GLUCOSE-METHANOL-CHOLINE GMC OXIDOREDUCTASE"/>
    <property type="match status" value="1"/>
</dbReference>
<organism evidence="6 7">
    <name type="scientific">Monosporascus ibericus</name>
    <dbReference type="NCBI Taxonomy" id="155417"/>
    <lineage>
        <taxon>Eukaryota</taxon>
        <taxon>Fungi</taxon>
        <taxon>Dikarya</taxon>
        <taxon>Ascomycota</taxon>
        <taxon>Pezizomycotina</taxon>
        <taxon>Sordariomycetes</taxon>
        <taxon>Xylariomycetidae</taxon>
        <taxon>Xylariales</taxon>
        <taxon>Xylariales incertae sedis</taxon>
        <taxon>Monosporascus</taxon>
    </lineage>
</organism>